<comment type="similarity">
    <text evidence="1">Belongs to the bacterial solute-binding protein 8 family.</text>
</comment>
<protein>
    <submittedName>
        <fullName evidence="5">Fe(3+)-citrate-binding protein YfmC</fullName>
    </submittedName>
</protein>
<evidence type="ECO:0000313" key="6">
    <source>
        <dbReference type="Proteomes" id="UP000180254"/>
    </source>
</evidence>
<evidence type="ECO:0000313" key="5">
    <source>
        <dbReference type="EMBL" id="OHW62344.1"/>
    </source>
</evidence>
<dbReference type="Proteomes" id="UP000180254">
    <property type="component" value="Unassembled WGS sequence"/>
</dbReference>
<accession>A0A1S1V770</accession>
<keyword evidence="2" id="KW-0732">Signal</keyword>
<comment type="caution">
    <text evidence="5">The sequence shown here is derived from an EMBL/GenBank/DDBJ whole genome shotgun (WGS) entry which is preliminary data.</text>
</comment>
<feature type="domain" description="Fe/B12 periplasmic-binding" evidence="4">
    <location>
        <begin position="91"/>
        <end position="339"/>
    </location>
</feature>
<dbReference type="InterPro" id="IPR002491">
    <property type="entry name" value="ABC_transptr_periplasmic_BD"/>
</dbReference>
<keyword evidence="3" id="KW-0812">Transmembrane</keyword>
<dbReference type="Pfam" id="PF01497">
    <property type="entry name" value="Peripla_BP_2"/>
    <property type="match status" value="1"/>
</dbReference>
<dbReference type="PROSITE" id="PS50983">
    <property type="entry name" value="FE_B12_PBP"/>
    <property type="match status" value="1"/>
</dbReference>
<sequence length="341" mass="37669">MHTDCIFGGRMRVYRNILAPMGVFFLQKIEGVIGLIKRNLKSILLIMAMLFAFAGCGKNTEKSELSKSEGYPMTIVDSYEREVVIEEEPQTVVSVAPNITESIYAIGAGDKLIGRTDYCDYPVEVSDVESVGSLTDPSIEKMVELDPDIVVASTHFQKEVLEKLEEAGIKVVVLYGEESFEGVYETIDKLGKVMNREANAQEVVDGMKAKVEDVKSKVEGLEKPSVYYVVGYGESGDFTATKETFIAQMIEMAGGTNAADDAEGWKYSLEKLVEKDPDVLVCSKYFDSKAGIESANGYSDLRAVKEGKLYEIDNNKLDRQGPRLADGLEELAELLHPEAFK</sequence>
<dbReference type="InterPro" id="IPR054828">
    <property type="entry name" value="Vit_B12_bind_prot"/>
</dbReference>
<name>A0A1S1V770_9FIRM</name>
<keyword evidence="3" id="KW-1133">Transmembrane helix</keyword>
<dbReference type="CDD" id="cd01143">
    <property type="entry name" value="YvrC"/>
    <property type="match status" value="1"/>
</dbReference>
<dbReference type="GO" id="GO:0071281">
    <property type="term" value="P:cellular response to iron ion"/>
    <property type="evidence" value="ECO:0007669"/>
    <property type="project" value="TreeGrafter"/>
</dbReference>
<evidence type="ECO:0000259" key="4">
    <source>
        <dbReference type="PROSITE" id="PS50983"/>
    </source>
</evidence>
<feature type="transmembrane region" description="Helical" evidence="3">
    <location>
        <begin position="17"/>
        <end position="36"/>
    </location>
</feature>
<proteinExistence type="inferred from homology"/>
<reference evidence="5 6" key="1">
    <citation type="submission" date="2016-09" db="EMBL/GenBank/DDBJ databases">
        <title>Genome sequence of Eubacterium angustum.</title>
        <authorList>
            <person name="Poehlein A."/>
            <person name="Daniel R."/>
        </authorList>
    </citation>
    <scope>NUCLEOTIDE SEQUENCE [LARGE SCALE GENOMIC DNA]</scope>
    <source>
        <strain evidence="5 6">DSM 1989</strain>
    </source>
</reference>
<dbReference type="EMBL" id="MKIE01000004">
    <property type="protein sequence ID" value="OHW62344.1"/>
    <property type="molecule type" value="Genomic_DNA"/>
</dbReference>
<dbReference type="InterPro" id="IPR050902">
    <property type="entry name" value="ABC_Transporter_SBP"/>
</dbReference>
<dbReference type="PANTHER" id="PTHR30535:SF34">
    <property type="entry name" value="MOLYBDATE-BINDING PROTEIN MOLA"/>
    <property type="match status" value="1"/>
</dbReference>
<dbReference type="AlphaFoldDB" id="A0A1S1V770"/>
<dbReference type="NCBIfam" id="NF038402">
    <property type="entry name" value="TroA_like"/>
    <property type="match status" value="1"/>
</dbReference>
<dbReference type="SUPFAM" id="SSF53807">
    <property type="entry name" value="Helical backbone' metal receptor"/>
    <property type="match status" value="1"/>
</dbReference>
<evidence type="ECO:0000256" key="3">
    <source>
        <dbReference type="SAM" id="Phobius"/>
    </source>
</evidence>
<organism evidence="5 6">
    <name type="scientific">Andreesenia angusta</name>
    <dbReference type="NCBI Taxonomy" id="39480"/>
    <lineage>
        <taxon>Bacteria</taxon>
        <taxon>Bacillati</taxon>
        <taxon>Bacillota</taxon>
        <taxon>Tissierellia</taxon>
        <taxon>Tissierellales</taxon>
        <taxon>Gottschalkiaceae</taxon>
        <taxon>Andreesenia</taxon>
    </lineage>
</organism>
<dbReference type="STRING" id="39480.EUAN_14150"/>
<gene>
    <name evidence="5" type="primary">yfmC</name>
    <name evidence="5" type="ORF">EUAN_14150</name>
</gene>
<evidence type="ECO:0000256" key="2">
    <source>
        <dbReference type="ARBA" id="ARBA00022729"/>
    </source>
</evidence>
<evidence type="ECO:0000256" key="1">
    <source>
        <dbReference type="ARBA" id="ARBA00008814"/>
    </source>
</evidence>
<dbReference type="PANTHER" id="PTHR30535">
    <property type="entry name" value="VITAMIN B12-BINDING PROTEIN"/>
    <property type="match status" value="1"/>
</dbReference>
<keyword evidence="6" id="KW-1185">Reference proteome</keyword>
<dbReference type="Gene3D" id="3.40.50.1980">
    <property type="entry name" value="Nitrogenase molybdenum iron protein domain"/>
    <property type="match status" value="2"/>
</dbReference>
<keyword evidence="3" id="KW-0472">Membrane</keyword>